<dbReference type="Proteomes" id="UP000026960">
    <property type="component" value="Chromosome 3"/>
</dbReference>
<organism evidence="2">
    <name type="scientific">Oryza barthii</name>
    <dbReference type="NCBI Taxonomy" id="65489"/>
    <lineage>
        <taxon>Eukaryota</taxon>
        <taxon>Viridiplantae</taxon>
        <taxon>Streptophyta</taxon>
        <taxon>Embryophyta</taxon>
        <taxon>Tracheophyta</taxon>
        <taxon>Spermatophyta</taxon>
        <taxon>Magnoliopsida</taxon>
        <taxon>Liliopsida</taxon>
        <taxon>Poales</taxon>
        <taxon>Poaceae</taxon>
        <taxon>BOP clade</taxon>
        <taxon>Oryzoideae</taxon>
        <taxon>Oryzeae</taxon>
        <taxon>Oryzinae</taxon>
        <taxon>Oryza</taxon>
    </lineage>
</organism>
<dbReference type="PaxDb" id="65489-OBART03G13310.1"/>
<protein>
    <submittedName>
        <fullName evidence="2">Uncharacterized protein</fullName>
    </submittedName>
</protein>
<dbReference type="HOGENOM" id="CLU_095854_0_1_1"/>
<dbReference type="AlphaFoldDB" id="A0A0D3FH52"/>
<keyword evidence="1" id="KW-0812">Transmembrane</keyword>
<evidence type="ECO:0000313" key="2">
    <source>
        <dbReference type="EnsemblPlants" id="OBART03G13310.1"/>
    </source>
</evidence>
<keyword evidence="3" id="KW-1185">Reference proteome</keyword>
<keyword evidence="1" id="KW-0472">Membrane</keyword>
<keyword evidence="1" id="KW-1133">Transmembrane helix</keyword>
<name>A0A0D3FH52_9ORYZ</name>
<reference evidence="2" key="2">
    <citation type="submission" date="2015-03" db="UniProtKB">
        <authorList>
            <consortium name="EnsemblPlants"/>
        </authorList>
    </citation>
    <scope>IDENTIFICATION</scope>
</reference>
<evidence type="ECO:0000256" key="1">
    <source>
        <dbReference type="SAM" id="Phobius"/>
    </source>
</evidence>
<feature type="transmembrane region" description="Helical" evidence="1">
    <location>
        <begin position="150"/>
        <end position="169"/>
    </location>
</feature>
<reference evidence="2" key="1">
    <citation type="journal article" date="2009" name="Rice">
        <title>De Novo Next Generation Sequencing of Plant Genomes.</title>
        <authorList>
            <person name="Rounsley S."/>
            <person name="Marri P.R."/>
            <person name="Yu Y."/>
            <person name="He R."/>
            <person name="Sisneros N."/>
            <person name="Goicoechea J.L."/>
            <person name="Lee S.J."/>
            <person name="Angelova A."/>
            <person name="Kudrna D."/>
            <person name="Luo M."/>
            <person name="Affourtit J."/>
            <person name="Desany B."/>
            <person name="Knight J."/>
            <person name="Niazi F."/>
            <person name="Egholm M."/>
            <person name="Wing R.A."/>
        </authorList>
    </citation>
    <scope>NUCLEOTIDE SEQUENCE [LARGE SCALE GENOMIC DNA]</scope>
    <source>
        <strain evidence="2">cv. IRGC 105608</strain>
    </source>
</reference>
<proteinExistence type="predicted"/>
<accession>A0A0D3FH52</accession>
<dbReference type="Gramene" id="OBART03G13310.1">
    <property type="protein sequence ID" value="OBART03G13310.1"/>
    <property type="gene ID" value="OBART03G13310"/>
</dbReference>
<dbReference type="EnsemblPlants" id="OBART03G13310.1">
    <property type="protein sequence ID" value="OBART03G13310.1"/>
    <property type="gene ID" value="OBART03G13310"/>
</dbReference>
<sequence length="254" mass="26964">MPPSPGSPPAKSGEEASGWWNGAGWWLDEVGRRRGLGVVWWKLRAAICPCGGSELMDGDLQSRQKPSSVVHRADSGYAFGRHNLLVALSRVTLSLSCRAFLGENHIFLDGPGFSFGQNWRGGRRVVEQRGLGLALRGGGSMKSVDEGASVWCGGCYVLPFVCVVVLSWWTATCSQGCRVPGESLVRWFTGPAAATSSGVVTYLGHCRGLPSPFLDELLWIGDGGILDVVTTLVASFSEPRLCGVAVGLAAFGHA</sequence>
<evidence type="ECO:0000313" key="3">
    <source>
        <dbReference type="Proteomes" id="UP000026960"/>
    </source>
</evidence>